<gene>
    <name evidence="2" type="ORF">HMPREF1316_1368</name>
</gene>
<dbReference type="PATRIC" id="fig|1125712.3.peg.2133"/>
<sequence length="113" mass="12550">MSVDLGRIVGLVVCVSVGAYLLWVSLKLVRTGDVSLIHDYNYGNVPTSKRPEFARQAGRRMLPMSMTCLFMPLVLWLPMEWLSVVAVAVVVAMLVEGILLCRVVMRYSGSLFS</sequence>
<feature type="transmembrane region" description="Helical" evidence="1">
    <location>
        <begin position="85"/>
        <end position="105"/>
    </location>
</feature>
<feature type="transmembrane region" description="Helical" evidence="1">
    <location>
        <begin position="6"/>
        <end position="26"/>
    </location>
</feature>
<organism evidence="2 3">
    <name type="scientific">Olsenella profusa F0195</name>
    <dbReference type="NCBI Taxonomy" id="1125712"/>
    <lineage>
        <taxon>Bacteria</taxon>
        <taxon>Bacillati</taxon>
        <taxon>Actinomycetota</taxon>
        <taxon>Coriobacteriia</taxon>
        <taxon>Coriobacteriales</taxon>
        <taxon>Atopobiaceae</taxon>
        <taxon>Olsenella</taxon>
    </lineage>
</organism>
<reference evidence="2 3" key="1">
    <citation type="submission" date="2013-08" db="EMBL/GenBank/DDBJ databases">
        <authorList>
            <person name="Durkin A.S."/>
            <person name="Haft D.R."/>
            <person name="McCorrison J."/>
            <person name="Torralba M."/>
            <person name="Gillis M."/>
            <person name="Haft D.H."/>
            <person name="Methe B."/>
            <person name="Sutton G."/>
            <person name="Nelson K.E."/>
        </authorList>
    </citation>
    <scope>NUCLEOTIDE SEQUENCE [LARGE SCALE GENOMIC DNA]</scope>
    <source>
        <strain evidence="2 3">F0195</strain>
    </source>
</reference>
<comment type="caution">
    <text evidence="2">The sequence shown here is derived from an EMBL/GenBank/DDBJ whole genome shotgun (WGS) entry which is preliminary data.</text>
</comment>
<proteinExistence type="predicted"/>
<protein>
    <submittedName>
        <fullName evidence="2">Uncharacterized protein</fullName>
    </submittedName>
</protein>
<keyword evidence="1" id="KW-0812">Transmembrane</keyword>
<dbReference type="Proteomes" id="UP000016638">
    <property type="component" value="Unassembled WGS sequence"/>
</dbReference>
<keyword evidence="1" id="KW-1133">Transmembrane helix</keyword>
<evidence type="ECO:0000313" key="3">
    <source>
        <dbReference type="Proteomes" id="UP000016638"/>
    </source>
</evidence>
<dbReference type="EMBL" id="AWEZ01000064">
    <property type="protein sequence ID" value="ERL06551.1"/>
    <property type="molecule type" value="Genomic_DNA"/>
</dbReference>
<keyword evidence="3" id="KW-1185">Reference proteome</keyword>
<name>U2V1H4_9ACTN</name>
<dbReference type="OrthoDB" id="3181988at2"/>
<dbReference type="RefSeq" id="WP_021727005.1">
    <property type="nucleotide sequence ID" value="NZ_AWEZ01000064.1"/>
</dbReference>
<accession>U2V1H4</accession>
<evidence type="ECO:0000256" key="1">
    <source>
        <dbReference type="SAM" id="Phobius"/>
    </source>
</evidence>
<evidence type="ECO:0000313" key="2">
    <source>
        <dbReference type="EMBL" id="ERL06551.1"/>
    </source>
</evidence>
<keyword evidence="1" id="KW-0472">Membrane</keyword>
<dbReference type="AlphaFoldDB" id="U2V1H4"/>